<sequence length="65" mass="7578">MTRMKMKSTKRNYPKVRVNTVGVDVLDADLMAYVTKTARQNKYEPEDDPVLKKFRKRMGIVKLSS</sequence>
<protein>
    <submittedName>
        <fullName evidence="1">Uncharacterized protein</fullName>
    </submittedName>
</protein>
<organism evidence="1 2">
    <name type="scientific">Desulfitobacterium chlororespirans DSM 11544</name>
    <dbReference type="NCBI Taxonomy" id="1121395"/>
    <lineage>
        <taxon>Bacteria</taxon>
        <taxon>Bacillati</taxon>
        <taxon>Bacillota</taxon>
        <taxon>Clostridia</taxon>
        <taxon>Eubacteriales</taxon>
        <taxon>Desulfitobacteriaceae</taxon>
        <taxon>Desulfitobacterium</taxon>
    </lineage>
</organism>
<evidence type="ECO:0000313" key="1">
    <source>
        <dbReference type="EMBL" id="SHN86490.1"/>
    </source>
</evidence>
<keyword evidence="2" id="KW-1185">Reference proteome</keyword>
<dbReference type="AlphaFoldDB" id="A0A1M7UU66"/>
<proteinExistence type="predicted"/>
<dbReference type="RefSeq" id="WP_018213636.1">
    <property type="nucleotide sequence ID" value="NZ_FRDN01000017.1"/>
</dbReference>
<reference evidence="2" key="1">
    <citation type="submission" date="2016-12" db="EMBL/GenBank/DDBJ databases">
        <authorList>
            <person name="Varghese N."/>
            <person name="Submissions S."/>
        </authorList>
    </citation>
    <scope>NUCLEOTIDE SEQUENCE [LARGE SCALE GENOMIC DNA]</scope>
    <source>
        <strain evidence="2">DSM 11544</strain>
    </source>
</reference>
<dbReference type="Proteomes" id="UP000184010">
    <property type="component" value="Unassembled WGS sequence"/>
</dbReference>
<name>A0A1M7UU66_9FIRM</name>
<dbReference type="STRING" id="1121395.SAMN02745215_04646"/>
<dbReference type="EMBL" id="FRDN01000017">
    <property type="protein sequence ID" value="SHN86490.1"/>
    <property type="molecule type" value="Genomic_DNA"/>
</dbReference>
<evidence type="ECO:0000313" key="2">
    <source>
        <dbReference type="Proteomes" id="UP000184010"/>
    </source>
</evidence>
<accession>A0A1M7UU66</accession>
<gene>
    <name evidence="1" type="ORF">SAMN02745215_04646</name>
</gene>